<accession>A0A9N9CCW6</accession>
<keyword evidence="2" id="KW-0812">Transmembrane</keyword>
<keyword evidence="2" id="KW-1133">Transmembrane helix</keyword>
<dbReference type="AlphaFoldDB" id="A0A9N9CCW6"/>
<proteinExistence type="predicted"/>
<dbReference type="Proteomes" id="UP000789572">
    <property type="component" value="Unassembled WGS sequence"/>
</dbReference>
<protein>
    <submittedName>
        <fullName evidence="3">6511_t:CDS:1</fullName>
    </submittedName>
</protein>
<name>A0A9N9CCW6_9GLOM</name>
<organism evidence="3 4">
    <name type="scientific">Paraglomus occultum</name>
    <dbReference type="NCBI Taxonomy" id="144539"/>
    <lineage>
        <taxon>Eukaryota</taxon>
        <taxon>Fungi</taxon>
        <taxon>Fungi incertae sedis</taxon>
        <taxon>Mucoromycota</taxon>
        <taxon>Glomeromycotina</taxon>
        <taxon>Glomeromycetes</taxon>
        <taxon>Paraglomerales</taxon>
        <taxon>Paraglomeraceae</taxon>
        <taxon>Paraglomus</taxon>
    </lineage>
</organism>
<gene>
    <name evidence="3" type="ORF">POCULU_LOCUS7284</name>
</gene>
<feature type="non-terminal residue" evidence="3">
    <location>
        <position position="316"/>
    </location>
</feature>
<feature type="transmembrane region" description="Helical" evidence="2">
    <location>
        <begin position="161"/>
        <end position="184"/>
    </location>
</feature>
<keyword evidence="4" id="KW-1185">Reference proteome</keyword>
<evidence type="ECO:0000313" key="3">
    <source>
        <dbReference type="EMBL" id="CAG8597390.1"/>
    </source>
</evidence>
<evidence type="ECO:0000313" key="4">
    <source>
        <dbReference type="Proteomes" id="UP000789572"/>
    </source>
</evidence>
<feature type="region of interest" description="Disordered" evidence="1">
    <location>
        <begin position="206"/>
        <end position="229"/>
    </location>
</feature>
<sequence>MSNMTDIDIEAGISEDILTVFEPNEQSKYIKPVGSDIIEKEVKVEHSLDSSSTNEVRMTDEQLETQFNYTLFKKSISISNKAALNTTHLQHITVGYPYYCFTSIFVFELTFRTFYLLIWFNNKRICLESFVDRLVTFIGGLEYLALISFNRMSPSWSMSRALSCILGHIIIGILLDAIFLAQIYSGSKESNDFRYGTLEEKCRRSVKRRVPEGEKDSENESECDEGDDEIGSPLPFNIDELDGLVQVQAKPANLKALRTIEQIAKRLAENIISKSHESMDMDDAKTYTSDLLMQLQPQVPGVGASAEWNILWLLFS</sequence>
<feature type="transmembrane region" description="Helical" evidence="2">
    <location>
        <begin position="130"/>
        <end position="149"/>
    </location>
</feature>
<dbReference type="OrthoDB" id="10465549at2759"/>
<evidence type="ECO:0000256" key="1">
    <source>
        <dbReference type="SAM" id="MobiDB-lite"/>
    </source>
</evidence>
<dbReference type="EMBL" id="CAJVPJ010001601">
    <property type="protein sequence ID" value="CAG8597390.1"/>
    <property type="molecule type" value="Genomic_DNA"/>
</dbReference>
<keyword evidence="2" id="KW-0472">Membrane</keyword>
<feature type="compositionally biased region" description="Acidic residues" evidence="1">
    <location>
        <begin position="219"/>
        <end position="229"/>
    </location>
</feature>
<reference evidence="3" key="1">
    <citation type="submission" date="2021-06" db="EMBL/GenBank/DDBJ databases">
        <authorList>
            <person name="Kallberg Y."/>
            <person name="Tangrot J."/>
            <person name="Rosling A."/>
        </authorList>
    </citation>
    <scope>NUCLEOTIDE SEQUENCE</scope>
    <source>
        <strain evidence="3">IA702</strain>
    </source>
</reference>
<feature type="transmembrane region" description="Helical" evidence="2">
    <location>
        <begin position="98"/>
        <end position="118"/>
    </location>
</feature>
<evidence type="ECO:0000256" key="2">
    <source>
        <dbReference type="SAM" id="Phobius"/>
    </source>
</evidence>
<comment type="caution">
    <text evidence="3">The sequence shown here is derived from an EMBL/GenBank/DDBJ whole genome shotgun (WGS) entry which is preliminary data.</text>
</comment>
<feature type="compositionally biased region" description="Basic and acidic residues" evidence="1">
    <location>
        <begin position="206"/>
        <end position="218"/>
    </location>
</feature>